<gene>
    <name evidence="1" type="ORF">FD51_GL000495</name>
</gene>
<dbReference type="EMBL" id="AZCT01000001">
    <property type="protein sequence ID" value="KRK13922.1"/>
    <property type="molecule type" value="Genomic_DNA"/>
</dbReference>
<dbReference type="PATRIC" id="fig|1423816.3.peg.497"/>
<name>A0A0R1F454_LACZE</name>
<dbReference type="AntiFam" id="ANF00272">
    <property type="entry name" value="Translation of CRISPR region"/>
</dbReference>
<evidence type="ECO:0000313" key="1">
    <source>
        <dbReference type="EMBL" id="KRK13922.1"/>
    </source>
</evidence>
<protein>
    <submittedName>
        <fullName evidence="1">Uncharacterized protein</fullName>
    </submittedName>
</protein>
<dbReference type="Proteomes" id="UP000051984">
    <property type="component" value="Unassembled WGS sequence"/>
</dbReference>
<accession>A0A0R1F454</accession>
<proteinExistence type="predicted"/>
<reference evidence="1 2" key="1">
    <citation type="journal article" date="2015" name="Genome Announc.">
        <title>Expanding the biotechnology potential of lactobacilli through comparative genomics of 213 strains and associated genera.</title>
        <authorList>
            <person name="Sun Z."/>
            <person name="Harris H.M."/>
            <person name="McCann A."/>
            <person name="Guo C."/>
            <person name="Argimon S."/>
            <person name="Zhang W."/>
            <person name="Yang X."/>
            <person name="Jeffery I.B."/>
            <person name="Cooney J.C."/>
            <person name="Kagawa T.F."/>
            <person name="Liu W."/>
            <person name="Song Y."/>
            <person name="Salvetti E."/>
            <person name="Wrobel A."/>
            <person name="Rasinkangas P."/>
            <person name="Parkhill J."/>
            <person name="Rea M.C."/>
            <person name="O'Sullivan O."/>
            <person name="Ritari J."/>
            <person name="Douillard F.P."/>
            <person name="Paul Ross R."/>
            <person name="Yang R."/>
            <person name="Briner A.E."/>
            <person name="Felis G.E."/>
            <person name="de Vos W.M."/>
            <person name="Barrangou R."/>
            <person name="Klaenhammer T.R."/>
            <person name="Caufield P.W."/>
            <person name="Cui Y."/>
            <person name="Zhang H."/>
            <person name="O'Toole P.W."/>
        </authorList>
    </citation>
    <scope>NUCLEOTIDE SEQUENCE [LARGE SCALE GENOMIC DNA]</scope>
    <source>
        <strain evidence="1 2">DSM 20178</strain>
    </source>
</reference>
<evidence type="ECO:0000313" key="2">
    <source>
        <dbReference type="Proteomes" id="UP000051984"/>
    </source>
</evidence>
<organism evidence="1 2">
    <name type="scientific">Lacticaseibacillus zeae DSM 20178 = KCTC 3804</name>
    <dbReference type="NCBI Taxonomy" id="1423816"/>
    <lineage>
        <taxon>Bacteria</taxon>
        <taxon>Bacillati</taxon>
        <taxon>Bacillota</taxon>
        <taxon>Bacilli</taxon>
        <taxon>Lactobacillales</taxon>
        <taxon>Lactobacillaceae</taxon>
        <taxon>Lacticaseibacillus</taxon>
    </lineage>
</organism>
<dbReference type="AlphaFoldDB" id="A0A0R1F454"/>
<sequence>MDCDGIKQATSRNKKISIHAVTWTATKRYAILSLLAEISIHAVTWTATTRSNAVHKFQRFQFTQSRGLRR</sequence>
<comment type="caution">
    <text evidence="1">The sequence shown here is derived from an EMBL/GenBank/DDBJ whole genome shotgun (WGS) entry which is preliminary data.</text>
</comment>